<evidence type="ECO:0000313" key="3">
    <source>
        <dbReference type="Proteomes" id="UP000250166"/>
    </source>
</evidence>
<keyword evidence="1" id="KW-1133">Transmembrane helix</keyword>
<evidence type="ECO:0000313" key="2">
    <source>
        <dbReference type="EMBL" id="SQB99522.1"/>
    </source>
</evidence>
<evidence type="ECO:0000256" key="1">
    <source>
        <dbReference type="SAM" id="Phobius"/>
    </source>
</evidence>
<sequence>MGLVTSILKGTRKVALGTAKIALVTTGAVVGAMIGGSASGSKKKKKLVCIKCGKTVPATAGNIAGKCRADGTIHGFKLIEE</sequence>
<accession>A0A2X3B700</accession>
<dbReference type="RefSeq" id="WP_112058978.1">
    <property type="nucleotide sequence ID" value="NZ_UAWL01000006.1"/>
</dbReference>
<proteinExistence type="predicted"/>
<name>A0A2X3B700_9HELI</name>
<dbReference type="EMBL" id="UAWL01000006">
    <property type="protein sequence ID" value="SQB99522.1"/>
    <property type="molecule type" value="Genomic_DNA"/>
</dbReference>
<organism evidence="2 3">
    <name type="scientific">Helicobacter fennelliae</name>
    <dbReference type="NCBI Taxonomy" id="215"/>
    <lineage>
        <taxon>Bacteria</taxon>
        <taxon>Pseudomonadati</taxon>
        <taxon>Campylobacterota</taxon>
        <taxon>Epsilonproteobacteria</taxon>
        <taxon>Campylobacterales</taxon>
        <taxon>Helicobacteraceae</taxon>
        <taxon>Helicobacter</taxon>
    </lineage>
</organism>
<keyword evidence="1" id="KW-0812">Transmembrane</keyword>
<gene>
    <name evidence="2" type="ORF">NCTC13102_01847</name>
</gene>
<dbReference type="AlphaFoldDB" id="A0A2X3B700"/>
<dbReference type="Proteomes" id="UP000250166">
    <property type="component" value="Unassembled WGS sequence"/>
</dbReference>
<keyword evidence="1" id="KW-0472">Membrane</keyword>
<reference evidence="2 3" key="1">
    <citation type="submission" date="2018-06" db="EMBL/GenBank/DDBJ databases">
        <authorList>
            <consortium name="Pathogen Informatics"/>
            <person name="Doyle S."/>
        </authorList>
    </citation>
    <scope>NUCLEOTIDE SEQUENCE [LARGE SCALE GENOMIC DNA]</scope>
    <source>
        <strain evidence="2 3">NCTC13102</strain>
    </source>
</reference>
<protein>
    <submittedName>
        <fullName evidence="2">Uncharacterized protein</fullName>
    </submittedName>
</protein>
<feature type="transmembrane region" description="Helical" evidence="1">
    <location>
        <begin position="14"/>
        <end position="36"/>
    </location>
</feature>